<protein>
    <submittedName>
        <fullName evidence="6">ABC transporter ATP-binding protein</fullName>
    </submittedName>
</protein>
<sequence>MGSVAIRAEGLSKHYRLGAGVQHNTLRDQVMHRLKSLARWGAGQSETDPSFWAVNDISFEVQHGEVLGIIGHNGAGKSTLLKILSRITQPTRGTADIYGRVSSLLEVGTGFHSELTGRENIFLNAAMLGMRRQEVRRKFDEIVAFSGVEQFIDTPVKRYSSGMYVRLAFAVAAHLEPEILIVDEVLAVGDASFQQKCLGKMEEVSRSGRTVLIVSHNMTIIEGLCERAILLEKGRIARMGKTHTVVEGYADAIRTQASTAIEDREDRVGLGEILLTRIELLDKERHAIAAAITGRDVIIRMHYRCVEQKEFRNCRVSISVNGRKGQDLFVLSTDIVDPTPLTLSGNGYVDFIVPELPLSGGAYFFQSYLESNGQAQDWIKNVAPFPVLDADYYGTGNLCPPGWEANGVLIDYRWESSDGRRTCALPLRATKR</sequence>
<dbReference type="Pfam" id="PF14524">
    <property type="entry name" value="Wzt_C"/>
    <property type="match status" value="1"/>
</dbReference>
<evidence type="ECO:0000256" key="1">
    <source>
        <dbReference type="ARBA" id="ARBA00005417"/>
    </source>
</evidence>
<accession>A0ABN7KNB6</accession>
<dbReference type="PANTHER" id="PTHR46743">
    <property type="entry name" value="TEICHOIC ACIDS EXPORT ATP-BINDING PROTEIN TAGH"/>
    <property type="match status" value="1"/>
</dbReference>
<dbReference type="Gene3D" id="3.40.50.300">
    <property type="entry name" value="P-loop containing nucleotide triphosphate hydrolases"/>
    <property type="match status" value="1"/>
</dbReference>
<dbReference type="Gene3D" id="2.70.50.60">
    <property type="entry name" value="abc- transporter (atp binding component) like domain"/>
    <property type="match status" value="1"/>
</dbReference>
<dbReference type="InterPro" id="IPR003439">
    <property type="entry name" value="ABC_transporter-like_ATP-bd"/>
</dbReference>
<dbReference type="InterPro" id="IPR015860">
    <property type="entry name" value="ABC_transpr_TagH-like"/>
</dbReference>
<dbReference type="CDD" id="cd10147">
    <property type="entry name" value="Wzt_C-like"/>
    <property type="match status" value="1"/>
</dbReference>
<dbReference type="SUPFAM" id="SSF52540">
    <property type="entry name" value="P-loop containing nucleoside triphosphate hydrolases"/>
    <property type="match status" value="1"/>
</dbReference>
<dbReference type="Proteomes" id="UP000675880">
    <property type="component" value="Unassembled WGS sequence"/>
</dbReference>
<dbReference type="RefSeq" id="WP_213040629.1">
    <property type="nucleotide sequence ID" value="NZ_CAJNBJ010000001.1"/>
</dbReference>
<dbReference type="EMBL" id="CAJNBJ010000001">
    <property type="protein sequence ID" value="CAE6702130.1"/>
    <property type="molecule type" value="Genomic_DNA"/>
</dbReference>
<evidence type="ECO:0000313" key="6">
    <source>
        <dbReference type="EMBL" id="CAE6702130.1"/>
    </source>
</evidence>
<evidence type="ECO:0000256" key="3">
    <source>
        <dbReference type="ARBA" id="ARBA00022741"/>
    </source>
</evidence>
<dbReference type="Pfam" id="PF00005">
    <property type="entry name" value="ABC_tran"/>
    <property type="match status" value="1"/>
</dbReference>
<dbReference type="InterPro" id="IPR050683">
    <property type="entry name" value="Bact_Polysacc_Export_ATP-bd"/>
</dbReference>
<dbReference type="SMART" id="SM00382">
    <property type="entry name" value="AAA"/>
    <property type="match status" value="1"/>
</dbReference>
<feature type="domain" description="ABC transporter" evidence="5">
    <location>
        <begin position="32"/>
        <end position="258"/>
    </location>
</feature>
<dbReference type="PROSITE" id="PS50893">
    <property type="entry name" value="ABC_TRANSPORTER_2"/>
    <property type="match status" value="1"/>
</dbReference>
<dbReference type="InterPro" id="IPR029439">
    <property type="entry name" value="Wzt_C"/>
</dbReference>
<evidence type="ECO:0000259" key="5">
    <source>
        <dbReference type="PROSITE" id="PS50893"/>
    </source>
</evidence>
<gene>
    <name evidence="6" type="ORF">NSPZN2_10788</name>
</gene>
<comment type="caution">
    <text evidence="6">The sequence shown here is derived from an EMBL/GenBank/DDBJ whole genome shotgun (WGS) entry which is preliminary data.</text>
</comment>
<organism evidence="6 7">
    <name type="scientific">Nitrospira defluvii</name>
    <dbReference type="NCBI Taxonomy" id="330214"/>
    <lineage>
        <taxon>Bacteria</taxon>
        <taxon>Pseudomonadati</taxon>
        <taxon>Nitrospirota</taxon>
        <taxon>Nitrospiria</taxon>
        <taxon>Nitrospirales</taxon>
        <taxon>Nitrospiraceae</taxon>
        <taxon>Nitrospira</taxon>
    </lineage>
</organism>
<dbReference type="PANTHER" id="PTHR46743:SF2">
    <property type="entry name" value="TEICHOIC ACIDS EXPORT ATP-BINDING PROTEIN TAGH"/>
    <property type="match status" value="1"/>
</dbReference>
<keyword evidence="3" id="KW-0547">Nucleotide-binding</keyword>
<dbReference type="InterPro" id="IPR027417">
    <property type="entry name" value="P-loop_NTPase"/>
</dbReference>
<evidence type="ECO:0000313" key="7">
    <source>
        <dbReference type="Proteomes" id="UP000675880"/>
    </source>
</evidence>
<proteinExistence type="inferred from homology"/>
<evidence type="ECO:0000256" key="4">
    <source>
        <dbReference type="ARBA" id="ARBA00022840"/>
    </source>
</evidence>
<dbReference type="InterPro" id="IPR003593">
    <property type="entry name" value="AAA+_ATPase"/>
</dbReference>
<dbReference type="GO" id="GO:0005524">
    <property type="term" value="F:ATP binding"/>
    <property type="evidence" value="ECO:0007669"/>
    <property type="project" value="UniProtKB-KW"/>
</dbReference>
<reference evidence="6 7" key="1">
    <citation type="submission" date="2021-02" db="EMBL/GenBank/DDBJ databases">
        <authorList>
            <person name="Han P."/>
        </authorList>
    </citation>
    <scope>NUCLEOTIDE SEQUENCE [LARGE SCALE GENOMIC DNA]</scope>
    <source>
        <strain evidence="6">Candidatus Nitrospira sp. ZN2</strain>
    </source>
</reference>
<evidence type="ECO:0000256" key="2">
    <source>
        <dbReference type="ARBA" id="ARBA00022448"/>
    </source>
</evidence>
<comment type="similarity">
    <text evidence="1">Belongs to the ABC transporter superfamily.</text>
</comment>
<dbReference type="CDD" id="cd03220">
    <property type="entry name" value="ABC_KpsT_Wzt"/>
    <property type="match status" value="1"/>
</dbReference>
<name>A0ABN7KNB6_9BACT</name>
<keyword evidence="2" id="KW-0813">Transport</keyword>
<keyword evidence="4 6" id="KW-0067">ATP-binding</keyword>
<keyword evidence="7" id="KW-1185">Reference proteome</keyword>